<sequence length="1174" mass="134039">MNSEKRVTSSDVGKDDIELKITRLKMELLELEKQLADRGLNILTSSQDGIETNAKVLVVAQEVQRSEKENHDKLVNMVASIGPKMTNVARPSFHVGSFSSPLAIKRISVIPSLFQVEILGKSQSDVTGVLGTRLPLYLLKSARDFGFGITEARFIMKSTGFDHDIDFSPADRTKILTNVINPTPGPVTMDSSKNDYVLKICETLFLIYLNSQFVLTGVEFTTKFDRTEFAGDFVSTFGMIRNQYVDQEVPLLPAAAFGNPARYINEVIQQMFQPVHHHMVIGERGRDTISQKKVFRRTGVITDQFTAALNEIYLSYLSARSIDHNSYVAQHKVLTFRNVSIRVEKPSMFNNTLIPMWHRSECDGALLIYALDTNRQCKYIHHLSQLLMSTNLLSFATIEEVNDLPPRKNLHDQEIQQLLDNVLNAMTSHDFYRALSFDLSTTWVDVNLVTSYAETGPLHAVFKVFNVLLWYAYFPSISRDNAPKIMFELFTALEVLAENETDEYVRNIGFSTYSGRTATIQEYPKELYYNGTVSFPLLEKSPTKRYHIFNTIHELITHDYGNVLNTMDSDMIQTPRMDDVRVYYQPYNHCTAVSNNIIDGEIPNDFANRLKLIKRLIIELIQLYKRKYRDFSSRAAFGNTIVSTTALLSFFNDFTPSLLSAIGIRSHAEIFILRELAANSPYILDCQNLRAKAYLLRPQVLVQTDDRIWIPLQMQRYCENLPFELPLYTFLSLRGAESIHAITPPDAATQYANLECIQEEGILCGDLIKFVNNLKFGNVGLFNREALGISSIITAARADKIFCHLSELSALNNFKDLFEILIEDVATRIDSRAIGFKICLQVYGSTEFNSRVPQPERSLYGNELRLGRKLMDEIMATVSPLFVPETSPIALYTEGLFVYYNYHRELDPFSFVPLEQIMGLVKRVVMWSPSIIGRRVKEGSRFIDEDILRFPDEYGEIHEYVLSDDMPLTLIILTASTGQISPLDFTKLRRFFTEKKIAFLLPELMVIMNREIVSQTVEEDILLHHQLQEVLTGLPNRRLTLLFGDTIAKAYRLTNTTEKLKFLYPITPISQRDVILRGMTDQIEKPEEFQIGSWMSWAFGGLDGKSIILHESEELSNPHNAIEVNQNSERVINKLSLGMVNFNNEVRILMSDDFIKKPSIEQDISRAYVDIYST</sequence>
<proteinExistence type="predicted"/>
<organism evidence="1">
    <name type="scientific">Reoviridae sp. BF02/7/10</name>
    <dbReference type="NCBI Taxonomy" id="2511768"/>
    <lineage>
        <taxon>Viruses</taxon>
        <taxon>Riboviria</taxon>
        <taxon>Orthornavirae</taxon>
        <taxon>Duplornaviricota</taxon>
        <taxon>Resentoviricetes</taxon>
        <taxon>Reovirales</taxon>
    </lineage>
</organism>
<accession>A0A411DB93</accession>
<reference evidence="1" key="1">
    <citation type="submission" date="2019-01" db="EMBL/GenBank/DDBJ databases">
        <title>Nearly-complete genome sequence of a novel 6-segmented reovirus identified in Laotian batflies.</title>
        <authorList>
            <person name="Temmam S."/>
            <person name="Vongphayloth K."/>
            <person name="Hertz J."/>
            <person name="Sutherland I."/>
            <person name="Douangboubpha B."/>
            <person name="Grandadam M."/>
            <person name="Bigot T."/>
            <person name="Brey P.T."/>
            <person name="Eloit M."/>
        </authorList>
    </citation>
    <scope>NUCLEOTIDE SEQUENCE</scope>
    <source>
        <strain evidence="1">BF02/7/10</strain>
    </source>
</reference>
<dbReference type="EMBL" id="MK468722">
    <property type="protein sequence ID" value="QBA09478.1"/>
    <property type="molecule type" value="Genomic_RNA"/>
</dbReference>
<evidence type="ECO:0000313" key="1">
    <source>
        <dbReference type="EMBL" id="QBA09478.1"/>
    </source>
</evidence>
<protein>
    <submittedName>
        <fullName evidence="1">Uncharacterized protein</fullName>
    </submittedName>
</protein>
<name>A0A411DB93_9REOV</name>